<name>A0ABY8R7R7_PARBF</name>
<reference evidence="1 2" key="1">
    <citation type="submission" date="2023-04" db="EMBL/GenBank/DDBJ databases">
        <title>Bacteria Genome Submission.</title>
        <authorList>
            <person name="Isaac P."/>
        </authorList>
    </citation>
    <scope>NUCLEOTIDE SEQUENCE [LARGE SCALE GENOMIC DNA]</scope>
    <source>
        <strain evidence="1 2">SampleS7P1</strain>
        <plasmid evidence="1 2">unnamed4</plasmid>
    </source>
</reference>
<evidence type="ECO:0000313" key="2">
    <source>
        <dbReference type="Proteomes" id="UP001239169"/>
    </source>
</evidence>
<sequence>MLDLDLITNQSIQIRINKADIELKQPSFALAKKVRAYERNIINLTEEEINKQQEDILLEFLNTNSNDIKFKSEDIDKLTFTAIRALYKKLIDSIIGAETDPN</sequence>
<dbReference type="Proteomes" id="UP001239169">
    <property type="component" value="Plasmid unnamed4"/>
</dbReference>
<evidence type="ECO:0000313" key="1">
    <source>
        <dbReference type="EMBL" id="WGX77589.1"/>
    </source>
</evidence>
<accession>A0ABY8R7R7</accession>
<protein>
    <submittedName>
        <fullName evidence="1">Uncharacterized protein</fullName>
    </submittedName>
</protein>
<proteinExistence type="predicted"/>
<gene>
    <name evidence="1" type="ORF">QJS64_20225</name>
</gene>
<keyword evidence="2" id="KW-1185">Reference proteome</keyword>
<organism evidence="1 2">
    <name type="scientific">Paraclostridium bifermentans</name>
    <name type="common">Clostridium bifermentans</name>
    <dbReference type="NCBI Taxonomy" id="1490"/>
    <lineage>
        <taxon>Bacteria</taxon>
        <taxon>Bacillati</taxon>
        <taxon>Bacillota</taxon>
        <taxon>Clostridia</taxon>
        <taxon>Peptostreptococcales</taxon>
        <taxon>Peptostreptococcaceae</taxon>
        <taxon>Paraclostridium</taxon>
    </lineage>
</organism>
<keyword evidence="1" id="KW-0614">Plasmid</keyword>
<dbReference type="EMBL" id="CP124689">
    <property type="protein sequence ID" value="WGX77589.1"/>
    <property type="molecule type" value="Genomic_DNA"/>
</dbReference>
<geneLocation type="plasmid" evidence="1 2">
    <name>unnamed4</name>
</geneLocation>